<dbReference type="PROSITE" id="PS50181">
    <property type="entry name" value="FBOX"/>
    <property type="match status" value="1"/>
</dbReference>
<proteinExistence type="predicted"/>
<dbReference type="WBParaSite" id="SPAL_0000463300.1">
    <property type="protein sequence ID" value="SPAL_0000463300.1"/>
    <property type="gene ID" value="SPAL_0000463300"/>
</dbReference>
<dbReference type="AlphaFoldDB" id="A0A0N5BF65"/>
<name>A0A0N5BF65_STREA</name>
<feature type="domain" description="F-box" evidence="1">
    <location>
        <begin position="46"/>
        <end position="95"/>
    </location>
</feature>
<protein>
    <submittedName>
        <fullName evidence="3">F-box domain-containing protein</fullName>
    </submittedName>
</protein>
<dbReference type="InterPro" id="IPR036047">
    <property type="entry name" value="F-box-like_dom_sf"/>
</dbReference>
<evidence type="ECO:0000313" key="2">
    <source>
        <dbReference type="Proteomes" id="UP000046392"/>
    </source>
</evidence>
<reference evidence="3" key="1">
    <citation type="submission" date="2017-02" db="UniProtKB">
        <authorList>
            <consortium name="WormBaseParasite"/>
        </authorList>
    </citation>
    <scope>IDENTIFICATION</scope>
</reference>
<keyword evidence="2" id="KW-1185">Reference proteome</keyword>
<dbReference type="CDD" id="cd09917">
    <property type="entry name" value="F-box_SF"/>
    <property type="match status" value="1"/>
</dbReference>
<evidence type="ECO:0000313" key="3">
    <source>
        <dbReference type="WBParaSite" id="SPAL_0000463300.1"/>
    </source>
</evidence>
<sequence>MLKLFRTESLWRRSSNKKKDLIREVGVNSNTKNDYSQFIPSPFLRINTIEDISDKCIIEILKRVDCKDILNMRLVNKRINKIIRRHFTEFNIKKIEEIVLVGCGEDKCYRLNESMFLLSPEERRQFSVSIKDISKWVRYLMITQTVSMESLNFSQSCYKTLRRMCENSVYELLLTECVISINYEIFSSLIRTLYLSKVVIKRCVLEDCQLLSDHLFTSNLQLKVFKFFGINKKVDCIYAPLLSNKTLATWADSASWPEIILLQGVKSNITHNGIKYLLEAFHEYSCMIEKNNMKNEMLKSTRSVYWDLGFIRCQLSQLVAVIRNYNRWIRYIKRNSEQISFVYRYSNTTHPLVLNIYIYA</sequence>
<dbReference type="InterPro" id="IPR001810">
    <property type="entry name" value="F-box_dom"/>
</dbReference>
<dbReference type="SUPFAM" id="SSF81383">
    <property type="entry name" value="F-box domain"/>
    <property type="match status" value="1"/>
</dbReference>
<accession>A0A0N5BF65</accession>
<organism evidence="2 3">
    <name type="scientific">Strongyloides papillosus</name>
    <name type="common">Intestinal threadworm</name>
    <dbReference type="NCBI Taxonomy" id="174720"/>
    <lineage>
        <taxon>Eukaryota</taxon>
        <taxon>Metazoa</taxon>
        <taxon>Ecdysozoa</taxon>
        <taxon>Nematoda</taxon>
        <taxon>Chromadorea</taxon>
        <taxon>Rhabditida</taxon>
        <taxon>Tylenchina</taxon>
        <taxon>Panagrolaimomorpha</taxon>
        <taxon>Strongyloidoidea</taxon>
        <taxon>Strongyloididae</taxon>
        <taxon>Strongyloides</taxon>
    </lineage>
</organism>
<dbReference type="Pfam" id="PF00646">
    <property type="entry name" value="F-box"/>
    <property type="match status" value="1"/>
</dbReference>
<dbReference type="SMART" id="SM00256">
    <property type="entry name" value="FBOX"/>
    <property type="match status" value="1"/>
</dbReference>
<dbReference type="Proteomes" id="UP000046392">
    <property type="component" value="Unplaced"/>
</dbReference>
<evidence type="ECO:0000259" key="1">
    <source>
        <dbReference type="PROSITE" id="PS50181"/>
    </source>
</evidence>